<feature type="domain" description="DUF1858" evidence="2">
    <location>
        <begin position="7"/>
        <end position="60"/>
    </location>
</feature>
<sequence>MAQEAKITKDMTFGVVLKKYPHTVKTFFQYGMHCFGCHLAVDETIEQGASAHGVEVDKLIDDLNKAAASPPEEAAGSSPEEKKAES</sequence>
<dbReference type="Pfam" id="PF08984">
    <property type="entry name" value="DUF1858"/>
    <property type="match status" value="1"/>
</dbReference>
<proteinExistence type="predicted"/>
<dbReference type="EMBL" id="BARS01050006">
    <property type="protein sequence ID" value="GAG44290.1"/>
    <property type="molecule type" value="Genomic_DNA"/>
</dbReference>
<evidence type="ECO:0000256" key="1">
    <source>
        <dbReference type="SAM" id="MobiDB-lite"/>
    </source>
</evidence>
<protein>
    <recommendedName>
        <fullName evidence="2">DUF1858 domain-containing protein</fullName>
    </recommendedName>
</protein>
<dbReference type="InterPro" id="IPR038062">
    <property type="entry name" value="ScdA-like_N_sf"/>
</dbReference>
<dbReference type="InterPro" id="IPR023883">
    <property type="entry name" value="CHP03980_redox-disulphide"/>
</dbReference>
<reference evidence="3" key="1">
    <citation type="journal article" date="2014" name="Front. Microbiol.">
        <title>High frequency of phylogenetically diverse reductive dehalogenase-homologous genes in deep subseafloor sedimentary metagenomes.</title>
        <authorList>
            <person name="Kawai M."/>
            <person name="Futagami T."/>
            <person name="Toyoda A."/>
            <person name="Takaki Y."/>
            <person name="Nishi S."/>
            <person name="Hori S."/>
            <person name="Arai W."/>
            <person name="Tsubouchi T."/>
            <person name="Morono Y."/>
            <person name="Uchiyama I."/>
            <person name="Ito T."/>
            <person name="Fujiyama A."/>
            <person name="Inagaki F."/>
            <person name="Takami H."/>
        </authorList>
    </citation>
    <scope>NUCLEOTIDE SEQUENCE</scope>
    <source>
        <strain evidence="3">Expedition CK06-06</strain>
    </source>
</reference>
<evidence type="ECO:0000259" key="2">
    <source>
        <dbReference type="Pfam" id="PF08984"/>
    </source>
</evidence>
<evidence type="ECO:0000313" key="3">
    <source>
        <dbReference type="EMBL" id="GAG44290.1"/>
    </source>
</evidence>
<feature type="region of interest" description="Disordered" evidence="1">
    <location>
        <begin position="64"/>
        <end position="86"/>
    </location>
</feature>
<accession>X0XM93</accession>
<organism evidence="3">
    <name type="scientific">marine sediment metagenome</name>
    <dbReference type="NCBI Taxonomy" id="412755"/>
    <lineage>
        <taxon>unclassified sequences</taxon>
        <taxon>metagenomes</taxon>
        <taxon>ecological metagenomes</taxon>
    </lineage>
</organism>
<comment type="caution">
    <text evidence="3">The sequence shown here is derived from an EMBL/GenBank/DDBJ whole genome shotgun (WGS) entry which is preliminary data.</text>
</comment>
<dbReference type="PANTHER" id="PTHR39341:SF1">
    <property type="entry name" value="DUF1858 DOMAIN-CONTAINING PROTEIN"/>
    <property type="match status" value="1"/>
</dbReference>
<dbReference type="Gene3D" id="1.10.3910.10">
    <property type="entry name" value="SP0561-like"/>
    <property type="match status" value="1"/>
</dbReference>
<dbReference type="PANTHER" id="PTHR39341">
    <property type="entry name" value="BSL7085 PROTEIN"/>
    <property type="match status" value="1"/>
</dbReference>
<feature type="compositionally biased region" description="Low complexity" evidence="1">
    <location>
        <begin position="65"/>
        <end position="78"/>
    </location>
</feature>
<gene>
    <name evidence="3" type="ORF">S01H1_74723</name>
</gene>
<dbReference type="NCBIfam" id="TIGR03980">
    <property type="entry name" value="prismane_assoc"/>
    <property type="match status" value="1"/>
</dbReference>
<name>X0XM93_9ZZZZ</name>
<dbReference type="SUPFAM" id="SSF140683">
    <property type="entry name" value="SP0561-like"/>
    <property type="match status" value="1"/>
</dbReference>
<dbReference type="AlphaFoldDB" id="X0XM93"/>
<dbReference type="InterPro" id="IPR015077">
    <property type="entry name" value="DUF1858"/>
</dbReference>